<dbReference type="Proteomes" id="UP001054945">
    <property type="component" value="Unassembled WGS sequence"/>
</dbReference>
<dbReference type="AlphaFoldDB" id="A0AAV4PK03"/>
<sequence length="130" mass="14567">MRFLPRATGHSTQSRPVFCRDPPMTCSGVQTHSKSLALTCEETSVQRTLTVLIAVVQENGVRRPLGEIITLCPFLESSTNLYFHPFVLEIKSHVFLVTWMEKVLYGGGRGGESEKIDAILLQPPNESSWY</sequence>
<dbReference type="EMBL" id="BPLR01004810">
    <property type="protein sequence ID" value="GIX97702.1"/>
    <property type="molecule type" value="Genomic_DNA"/>
</dbReference>
<evidence type="ECO:0000313" key="2">
    <source>
        <dbReference type="Proteomes" id="UP001054945"/>
    </source>
</evidence>
<name>A0AAV4PK03_CAEEX</name>
<evidence type="ECO:0000313" key="1">
    <source>
        <dbReference type="EMBL" id="GIX97702.1"/>
    </source>
</evidence>
<protein>
    <submittedName>
        <fullName evidence="1">Uncharacterized protein</fullName>
    </submittedName>
</protein>
<reference evidence="1 2" key="1">
    <citation type="submission" date="2021-06" db="EMBL/GenBank/DDBJ databases">
        <title>Caerostris extrusa draft genome.</title>
        <authorList>
            <person name="Kono N."/>
            <person name="Arakawa K."/>
        </authorList>
    </citation>
    <scope>NUCLEOTIDE SEQUENCE [LARGE SCALE GENOMIC DNA]</scope>
</reference>
<organism evidence="1 2">
    <name type="scientific">Caerostris extrusa</name>
    <name type="common">Bark spider</name>
    <name type="synonym">Caerostris bankana</name>
    <dbReference type="NCBI Taxonomy" id="172846"/>
    <lineage>
        <taxon>Eukaryota</taxon>
        <taxon>Metazoa</taxon>
        <taxon>Ecdysozoa</taxon>
        <taxon>Arthropoda</taxon>
        <taxon>Chelicerata</taxon>
        <taxon>Arachnida</taxon>
        <taxon>Araneae</taxon>
        <taxon>Araneomorphae</taxon>
        <taxon>Entelegynae</taxon>
        <taxon>Araneoidea</taxon>
        <taxon>Araneidae</taxon>
        <taxon>Caerostris</taxon>
    </lineage>
</organism>
<keyword evidence="2" id="KW-1185">Reference proteome</keyword>
<comment type="caution">
    <text evidence="1">The sequence shown here is derived from an EMBL/GenBank/DDBJ whole genome shotgun (WGS) entry which is preliminary data.</text>
</comment>
<gene>
    <name evidence="1" type="ORF">CEXT_135981</name>
</gene>
<accession>A0AAV4PK03</accession>
<proteinExistence type="predicted"/>